<evidence type="ECO:0000313" key="2">
    <source>
        <dbReference type="Proteomes" id="UP000183920"/>
    </source>
</evidence>
<gene>
    <name evidence="1" type="ORF">BN1804_03566</name>
</gene>
<evidence type="ECO:0000313" key="1">
    <source>
        <dbReference type="EMBL" id="CRL65561.1"/>
    </source>
</evidence>
<reference evidence="2" key="1">
    <citation type="submission" date="2015-06" db="EMBL/GenBank/DDBJ databases">
        <authorList>
            <person name="Urmite Genomes"/>
        </authorList>
    </citation>
    <scope>NUCLEOTIDE SEQUENCE [LARGE SCALE GENOMIC DNA]</scope>
    <source>
        <strain evidence="2">CSUR P1867</strain>
    </source>
</reference>
<dbReference type="EMBL" id="CVRY01000009">
    <property type="protein sequence ID" value="CRL65561.1"/>
    <property type="molecule type" value="Genomic_DNA"/>
</dbReference>
<dbReference type="AlphaFoldDB" id="A0A0G4QIS9"/>
<proteinExistence type="predicted"/>
<organism evidence="1 2">
    <name type="scientific">Proteus penneri</name>
    <dbReference type="NCBI Taxonomy" id="102862"/>
    <lineage>
        <taxon>Bacteria</taxon>
        <taxon>Pseudomonadati</taxon>
        <taxon>Pseudomonadota</taxon>
        <taxon>Gammaproteobacteria</taxon>
        <taxon>Enterobacterales</taxon>
        <taxon>Morganellaceae</taxon>
        <taxon>Proteus</taxon>
    </lineage>
</organism>
<accession>A0A0G4QIS9</accession>
<dbReference type="Proteomes" id="UP000183920">
    <property type="component" value="Unassembled WGS sequence"/>
</dbReference>
<name>A0A0G4QIS9_9GAMM</name>
<sequence length="30" mass="3603">MFDNFGYIAFSYMNILHIQHEDLDIQKVIS</sequence>
<protein>
    <submittedName>
        <fullName evidence="1">Uncharacterized protein</fullName>
    </submittedName>
</protein>